<dbReference type="EMBL" id="LLKB01000001">
    <property type="protein sequence ID" value="KQC86386.1"/>
    <property type="molecule type" value="Genomic_DNA"/>
</dbReference>
<dbReference type="RefSeq" id="WP_022013452.1">
    <property type="nucleotide sequence ID" value="NZ_DBGBTA010000148.1"/>
</dbReference>
<feature type="active site" description="Proton acceptor" evidence="7">
    <location>
        <position position="115"/>
    </location>
</feature>
<comment type="caution">
    <text evidence="11">The sequence shown here is derived from an EMBL/GenBank/DDBJ whole genome shotgun (WGS) entry which is preliminary data.</text>
</comment>
<dbReference type="GO" id="GO:0009002">
    <property type="term" value="F:serine-type D-Ala-D-Ala carboxypeptidase activity"/>
    <property type="evidence" value="ECO:0007669"/>
    <property type="project" value="InterPro"/>
</dbReference>
<evidence type="ECO:0000256" key="9">
    <source>
        <dbReference type="RuleBase" id="RU004016"/>
    </source>
</evidence>
<dbReference type="PANTHER" id="PTHR21581">
    <property type="entry name" value="D-ALANYL-D-ALANINE CARBOXYPEPTIDASE"/>
    <property type="match status" value="1"/>
</dbReference>
<dbReference type="AlphaFoldDB" id="A0AAW3JU84"/>
<dbReference type="GO" id="GO:0006508">
    <property type="term" value="P:proteolysis"/>
    <property type="evidence" value="ECO:0007669"/>
    <property type="project" value="InterPro"/>
</dbReference>
<keyword evidence="2" id="KW-0732">Signal</keyword>
<dbReference type="GO" id="GO:0009252">
    <property type="term" value="P:peptidoglycan biosynthetic process"/>
    <property type="evidence" value="ECO:0007669"/>
    <property type="project" value="UniProtKB-KW"/>
</dbReference>
<evidence type="ECO:0000313" key="11">
    <source>
        <dbReference type="EMBL" id="KQC86386.1"/>
    </source>
</evidence>
<evidence type="ECO:0000256" key="3">
    <source>
        <dbReference type="ARBA" id="ARBA00022801"/>
    </source>
</evidence>
<keyword evidence="3" id="KW-0378">Hydrolase</keyword>
<dbReference type="PRINTS" id="PR00725">
    <property type="entry name" value="DADACBPTASE1"/>
</dbReference>
<evidence type="ECO:0000313" key="12">
    <source>
        <dbReference type="Proteomes" id="UP000050833"/>
    </source>
</evidence>
<evidence type="ECO:0000256" key="8">
    <source>
        <dbReference type="PIRSR" id="PIRSR618044-2"/>
    </source>
</evidence>
<evidence type="ECO:0000256" key="5">
    <source>
        <dbReference type="ARBA" id="ARBA00022984"/>
    </source>
</evidence>
<dbReference type="InterPro" id="IPR012338">
    <property type="entry name" value="Beta-lactam/transpept-like"/>
</dbReference>
<protein>
    <recommendedName>
        <fullName evidence="10">Peptidase S11 D-alanyl-D-alanine carboxypeptidase A N-terminal domain-containing protein</fullName>
    </recommendedName>
</protein>
<dbReference type="Gene3D" id="3.40.710.10">
    <property type="entry name" value="DD-peptidase/beta-lactamase superfamily"/>
    <property type="match status" value="1"/>
</dbReference>
<keyword evidence="6" id="KW-0961">Cell wall biogenesis/degradation</keyword>
<evidence type="ECO:0000256" key="1">
    <source>
        <dbReference type="ARBA" id="ARBA00007164"/>
    </source>
</evidence>
<organism evidence="11 12">
    <name type="scientific">Butyribacter intestini</name>
    <dbReference type="NCBI Taxonomy" id="1703332"/>
    <lineage>
        <taxon>Bacteria</taxon>
        <taxon>Bacillati</taxon>
        <taxon>Bacillota</taxon>
        <taxon>Clostridia</taxon>
        <taxon>Lachnospirales</taxon>
        <taxon>Lachnospiraceae</taxon>
        <taxon>Butyribacter</taxon>
    </lineage>
</organism>
<dbReference type="InterPro" id="IPR001967">
    <property type="entry name" value="Peptidase_S11_N"/>
</dbReference>
<sequence length="335" mass="36803">MTEKFNKCKKNSRKIVTILLVSLLLTGCETDISVFDNYEIPLSQSSEQDISEGTTADNIDSEFLSADICVVPKKKQSQKDSFMTAGASLIFDNTHNKMLYADNIYTKMYPASTTKIVTALVALKYGNLNDEVTISYNATHINEYGAKLCGFAEGDKITLKKLLYSFLICSGNDAGIAIAEHIAGSVDKFAAMMNKEVKALGCSGSNFVNPHGLHDDNHYTTPYDLYLVFHELLKYDVFMDIINHSSYKAEFNGADGNKKTLWFTSTDKYLLGSAKAPEGVTVIGGKTGTTSMAGSNLILYSKNSNGNSYISVVMHASDSFSLYSQMSHLLELENQ</sequence>
<feature type="active site" evidence="7">
    <location>
        <position position="170"/>
    </location>
</feature>
<dbReference type="GO" id="GO:0008360">
    <property type="term" value="P:regulation of cell shape"/>
    <property type="evidence" value="ECO:0007669"/>
    <property type="project" value="UniProtKB-KW"/>
</dbReference>
<evidence type="ECO:0000256" key="6">
    <source>
        <dbReference type="ARBA" id="ARBA00023316"/>
    </source>
</evidence>
<evidence type="ECO:0000256" key="7">
    <source>
        <dbReference type="PIRSR" id="PIRSR618044-1"/>
    </source>
</evidence>
<dbReference type="PROSITE" id="PS51257">
    <property type="entry name" value="PROKAR_LIPOPROTEIN"/>
    <property type="match status" value="1"/>
</dbReference>
<keyword evidence="12" id="KW-1185">Reference proteome</keyword>
<feature type="binding site" evidence="8">
    <location>
        <position position="286"/>
    </location>
    <ligand>
        <name>substrate</name>
    </ligand>
</feature>
<proteinExistence type="inferred from homology"/>
<accession>A0AAW3JU84</accession>
<dbReference type="PANTHER" id="PTHR21581:SF33">
    <property type="entry name" value="D-ALANYL-D-ALANINE CARBOXYPEPTIDASE DACB"/>
    <property type="match status" value="1"/>
</dbReference>
<evidence type="ECO:0000259" key="10">
    <source>
        <dbReference type="Pfam" id="PF00768"/>
    </source>
</evidence>
<dbReference type="Proteomes" id="UP000050833">
    <property type="component" value="Unassembled WGS sequence"/>
</dbReference>
<gene>
    <name evidence="11" type="ORF">APZ18_04145</name>
</gene>
<dbReference type="Pfam" id="PF00768">
    <property type="entry name" value="Peptidase_S11"/>
    <property type="match status" value="1"/>
</dbReference>
<reference evidence="11 12" key="1">
    <citation type="submission" date="2015-10" db="EMBL/GenBank/DDBJ databases">
        <title>Butyribacter intestini gen. nov., sp. nov., a butyric acid-producing bacterium of the family Lachnospiraceae isolated from the human faeces.</title>
        <authorList>
            <person name="Zou Y."/>
            <person name="Xue W."/>
            <person name="Luo G."/>
            <person name="Lv M."/>
        </authorList>
    </citation>
    <scope>NUCLEOTIDE SEQUENCE [LARGE SCALE GENOMIC DNA]</scope>
    <source>
        <strain evidence="11 12">TF01-11</strain>
    </source>
</reference>
<feature type="domain" description="Peptidase S11 D-alanyl-D-alanine carboxypeptidase A N-terminal" evidence="10">
    <location>
        <begin position="79"/>
        <end position="317"/>
    </location>
</feature>
<keyword evidence="4" id="KW-0133">Cell shape</keyword>
<keyword evidence="5" id="KW-0573">Peptidoglycan synthesis</keyword>
<comment type="similarity">
    <text evidence="1 9">Belongs to the peptidase S11 family.</text>
</comment>
<evidence type="ECO:0000256" key="2">
    <source>
        <dbReference type="ARBA" id="ARBA00022729"/>
    </source>
</evidence>
<dbReference type="SUPFAM" id="SSF56601">
    <property type="entry name" value="beta-lactamase/transpeptidase-like"/>
    <property type="match status" value="1"/>
</dbReference>
<dbReference type="InterPro" id="IPR018044">
    <property type="entry name" value="Peptidase_S11"/>
</dbReference>
<feature type="active site" description="Acyl-ester intermediate" evidence="7">
    <location>
        <position position="112"/>
    </location>
</feature>
<evidence type="ECO:0000256" key="4">
    <source>
        <dbReference type="ARBA" id="ARBA00022960"/>
    </source>
</evidence>
<name>A0AAW3JU84_9FIRM</name>
<dbReference type="GO" id="GO:0071555">
    <property type="term" value="P:cell wall organization"/>
    <property type="evidence" value="ECO:0007669"/>
    <property type="project" value="UniProtKB-KW"/>
</dbReference>